<keyword evidence="4" id="KW-0966">Cell projection</keyword>
<dbReference type="EMBL" id="JANEYG010000015">
    <property type="protein sequence ID" value="KAJ8920091.1"/>
    <property type="molecule type" value="Genomic_DNA"/>
</dbReference>
<dbReference type="AlphaFoldDB" id="A0AAV8W1Y9"/>
<dbReference type="InterPro" id="IPR042814">
    <property type="entry name" value="Morn5"/>
</dbReference>
<organism evidence="5 6">
    <name type="scientific">Exocentrus adspersus</name>
    <dbReference type="NCBI Taxonomy" id="1586481"/>
    <lineage>
        <taxon>Eukaryota</taxon>
        <taxon>Metazoa</taxon>
        <taxon>Ecdysozoa</taxon>
        <taxon>Arthropoda</taxon>
        <taxon>Hexapoda</taxon>
        <taxon>Insecta</taxon>
        <taxon>Pterygota</taxon>
        <taxon>Neoptera</taxon>
        <taxon>Endopterygota</taxon>
        <taxon>Coleoptera</taxon>
        <taxon>Polyphaga</taxon>
        <taxon>Cucujiformia</taxon>
        <taxon>Chrysomeloidea</taxon>
        <taxon>Cerambycidae</taxon>
        <taxon>Lamiinae</taxon>
        <taxon>Acanthocinini</taxon>
        <taxon>Exocentrus</taxon>
    </lineage>
</organism>
<evidence type="ECO:0000313" key="6">
    <source>
        <dbReference type="Proteomes" id="UP001159042"/>
    </source>
</evidence>
<dbReference type="Proteomes" id="UP001159042">
    <property type="component" value="Unassembled WGS sequence"/>
</dbReference>
<dbReference type="PANTHER" id="PTHR46437:SF1">
    <property type="entry name" value="MORN REPEAT-CONTAINING PROTEIN 5"/>
    <property type="match status" value="1"/>
</dbReference>
<keyword evidence="6" id="KW-1185">Reference proteome</keyword>
<name>A0AAV8W1Y9_9CUCU</name>
<dbReference type="SUPFAM" id="SSF82185">
    <property type="entry name" value="Histone H3 K4-specific methyltransferase SET7/9 N-terminal domain"/>
    <property type="match status" value="1"/>
</dbReference>
<keyword evidence="3" id="KW-0969">Cilium</keyword>
<dbReference type="PANTHER" id="PTHR46437">
    <property type="entry name" value="MORN REPEAT-CONTAINING PROTEIN 5"/>
    <property type="match status" value="1"/>
</dbReference>
<reference evidence="5 6" key="1">
    <citation type="journal article" date="2023" name="Insect Mol. Biol.">
        <title>Genome sequencing provides insights into the evolution of gene families encoding plant cell wall-degrading enzymes in longhorned beetles.</title>
        <authorList>
            <person name="Shin N.R."/>
            <person name="Okamura Y."/>
            <person name="Kirsch R."/>
            <person name="Pauchet Y."/>
        </authorList>
    </citation>
    <scope>NUCLEOTIDE SEQUENCE [LARGE SCALE GENOMIC DNA]</scope>
    <source>
        <strain evidence="5">EAD_L_NR</strain>
    </source>
</reference>
<evidence type="ECO:0008006" key="7">
    <source>
        <dbReference type="Google" id="ProtNLM"/>
    </source>
</evidence>
<comment type="subcellular location">
    <subcellularLocation>
        <location evidence="1">Cell projection</location>
        <location evidence="1">Cilium</location>
        <location evidence="1">Flagellum</location>
    </subcellularLocation>
</comment>
<proteinExistence type="predicted"/>
<evidence type="ECO:0000256" key="2">
    <source>
        <dbReference type="ARBA" id="ARBA00022846"/>
    </source>
</evidence>
<evidence type="ECO:0000256" key="4">
    <source>
        <dbReference type="ARBA" id="ARBA00023273"/>
    </source>
</evidence>
<accession>A0AAV8W1Y9</accession>
<dbReference type="GO" id="GO:0031514">
    <property type="term" value="C:motile cilium"/>
    <property type="evidence" value="ECO:0007669"/>
    <property type="project" value="UniProtKB-SubCell"/>
</dbReference>
<comment type="caution">
    <text evidence="5">The sequence shown here is derived from an EMBL/GenBank/DDBJ whole genome shotgun (WGS) entry which is preliminary data.</text>
</comment>
<evidence type="ECO:0000256" key="1">
    <source>
        <dbReference type="ARBA" id="ARBA00004230"/>
    </source>
</evidence>
<dbReference type="Gene3D" id="2.20.110.10">
    <property type="entry name" value="Histone H3 K4-specific methyltransferase SET7/9 N-terminal domain"/>
    <property type="match status" value="1"/>
</dbReference>
<evidence type="ECO:0000256" key="3">
    <source>
        <dbReference type="ARBA" id="ARBA00023069"/>
    </source>
</evidence>
<evidence type="ECO:0000313" key="5">
    <source>
        <dbReference type="EMBL" id="KAJ8920091.1"/>
    </source>
</evidence>
<sequence length="351" mass="40543">MSLDSMKVEEEDEIDEEATMSILTTQTFEEEPLKLFGGGDRSSVSFVKRDTRYCKLVPVETKKYKRDYAEFCTGSAYVGEWNAFGFCGYGAYLFPHGVQYDGRFSKNGHFHGLGTLTYPSGQKMHGVWKHGKLYEYAFVFTTGEELDENFTYCQMPDRRFHVEIRNYFNPAGQEYLTAAQPTKPLPEECYDTVDGIYDPKYKFIMSHELHREGVKLVDQLPDIDSCKRIPTEEKIRWIKGNCRKAWDENTGYRPDLYDNWNAGRIRDLLHHESEIPTVKQVRTVEEPEINVKNPPPLVSFIKYIKKPPMGRMSMASFNRHGLHQNSNLGYAGEKGAHEIEKTEIQSTTFNA</sequence>
<gene>
    <name evidence="5" type="ORF">NQ315_011746</name>
</gene>
<protein>
    <recommendedName>
        <fullName evidence="7">MORN repeat-containing protein 5</fullName>
    </recommendedName>
</protein>
<keyword evidence="2" id="KW-0282">Flagellum</keyword>